<sequence length="249" mass="27506">MSKISGFAILLALIGVSYSPDAHAQYVDKDDLARFDSELDRDSFMATARFRAVMVPPFLLGLAFDEHANNWQDGTTNFAYGVEFSWRRNQDFEIGLAIDYADLSMPGQFWLASDDPPDDADWTTVDIGLLSLVLSSYWFWDVNEWFSPYIGGGIGPALVIGEVNKYNPRPGTPCRSAGTYNPPGCVGENGEPDLEAYFDPAEKENIPPVLPVLNLTLGARFNISKHGVLKLEFGFQNYLFAGIAAGGQW</sequence>
<evidence type="ECO:0000313" key="2">
    <source>
        <dbReference type="EMBL" id="QED27407.1"/>
    </source>
</evidence>
<name>A0A5B8XQM3_9DELT</name>
<evidence type="ECO:0000256" key="1">
    <source>
        <dbReference type="SAM" id="SignalP"/>
    </source>
</evidence>
<dbReference type="SUPFAM" id="SSF56925">
    <property type="entry name" value="OMPA-like"/>
    <property type="match status" value="1"/>
</dbReference>
<keyword evidence="1" id="KW-0732">Signal</keyword>
<dbReference type="RefSeq" id="WP_146959092.1">
    <property type="nucleotide sequence ID" value="NZ_CP042467.1"/>
</dbReference>
<dbReference type="Proteomes" id="UP000321595">
    <property type="component" value="Chromosome"/>
</dbReference>
<accession>A0A5B8XQM3</accession>
<proteinExistence type="predicted"/>
<evidence type="ECO:0000313" key="3">
    <source>
        <dbReference type="Proteomes" id="UP000321595"/>
    </source>
</evidence>
<dbReference type="KEGG" id="bbae:FRD01_09175"/>
<dbReference type="InterPro" id="IPR011250">
    <property type="entry name" value="OMP/PagP_B-barrel"/>
</dbReference>
<dbReference type="OrthoDB" id="5525275at2"/>
<organism evidence="2 3">
    <name type="scientific">Microvenator marinus</name>
    <dbReference type="NCBI Taxonomy" id="2600177"/>
    <lineage>
        <taxon>Bacteria</taxon>
        <taxon>Deltaproteobacteria</taxon>
        <taxon>Bradymonadales</taxon>
        <taxon>Microvenatoraceae</taxon>
        <taxon>Microvenator</taxon>
    </lineage>
</organism>
<keyword evidence="3" id="KW-1185">Reference proteome</keyword>
<dbReference type="Gene3D" id="2.40.160.20">
    <property type="match status" value="1"/>
</dbReference>
<feature type="chain" id="PRO_5022781821" description="Outer membrane protein beta-barrel domain-containing protein" evidence="1">
    <location>
        <begin position="25"/>
        <end position="249"/>
    </location>
</feature>
<protein>
    <recommendedName>
        <fullName evidence="4">Outer membrane protein beta-barrel domain-containing protein</fullName>
    </recommendedName>
</protein>
<dbReference type="EMBL" id="CP042467">
    <property type="protein sequence ID" value="QED27407.1"/>
    <property type="molecule type" value="Genomic_DNA"/>
</dbReference>
<reference evidence="2 3" key="1">
    <citation type="submission" date="2019-08" db="EMBL/GenBank/DDBJ databases">
        <authorList>
            <person name="Liang Q."/>
        </authorList>
    </citation>
    <scope>NUCLEOTIDE SEQUENCE [LARGE SCALE GENOMIC DNA]</scope>
    <source>
        <strain evidence="2 3">V1718</strain>
    </source>
</reference>
<dbReference type="AlphaFoldDB" id="A0A5B8XQM3"/>
<feature type="signal peptide" evidence="1">
    <location>
        <begin position="1"/>
        <end position="24"/>
    </location>
</feature>
<evidence type="ECO:0008006" key="4">
    <source>
        <dbReference type="Google" id="ProtNLM"/>
    </source>
</evidence>
<gene>
    <name evidence="2" type="ORF">FRD01_09175</name>
</gene>